<evidence type="ECO:0000259" key="1">
    <source>
        <dbReference type="Pfam" id="PF07687"/>
    </source>
</evidence>
<proteinExistence type="predicted"/>
<dbReference type="InterPro" id="IPR036264">
    <property type="entry name" value="Bact_exopeptidase_dim_dom"/>
</dbReference>
<dbReference type="PATRIC" id="fig|1094558.3.peg.744"/>
<dbReference type="AlphaFoldDB" id="J0QW85"/>
<feature type="domain" description="Peptidase M20 dimerisation" evidence="1">
    <location>
        <begin position="4"/>
        <end position="102"/>
    </location>
</feature>
<dbReference type="eggNOG" id="COG0624">
    <property type="taxonomic scope" value="Bacteria"/>
</dbReference>
<organism evidence="2 3">
    <name type="scientific">Bartonella tamiae Th239</name>
    <dbReference type="NCBI Taxonomy" id="1094558"/>
    <lineage>
        <taxon>Bacteria</taxon>
        <taxon>Pseudomonadati</taxon>
        <taxon>Pseudomonadota</taxon>
        <taxon>Alphaproteobacteria</taxon>
        <taxon>Hyphomicrobiales</taxon>
        <taxon>Bartonellaceae</taxon>
        <taxon>Bartonella</taxon>
    </lineage>
</organism>
<accession>J0QW85</accession>
<dbReference type="GO" id="GO:0016787">
    <property type="term" value="F:hydrolase activity"/>
    <property type="evidence" value="ECO:0007669"/>
    <property type="project" value="UniProtKB-KW"/>
</dbReference>
<dbReference type="HOGENOM" id="CLU_1933908_0_0_5"/>
<name>J0QW85_9HYPH</name>
<dbReference type="EMBL" id="AIMB01000007">
    <property type="protein sequence ID" value="EJF90281.1"/>
    <property type="molecule type" value="Genomic_DNA"/>
</dbReference>
<dbReference type="Proteomes" id="UP000008952">
    <property type="component" value="Unassembled WGS sequence"/>
</dbReference>
<dbReference type="InterPro" id="IPR011650">
    <property type="entry name" value="Peptidase_M20_dimer"/>
</dbReference>
<protein>
    <recommendedName>
        <fullName evidence="1">Peptidase M20 dimerisation domain-containing protein</fullName>
    </recommendedName>
</protein>
<evidence type="ECO:0000313" key="2">
    <source>
        <dbReference type="EMBL" id="EJF90281.1"/>
    </source>
</evidence>
<evidence type="ECO:0000313" key="3">
    <source>
        <dbReference type="Proteomes" id="UP000008952"/>
    </source>
</evidence>
<gene>
    <name evidence="2" type="ORF">ME5_00682</name>
</gene>
<dbReference type="Pfam" id="PF07687">
    <property type="entry name" value="M20_dimer"/>
    <property type="match status" value="1"/>
</dbReference>
<dbReference type="STRING" id="1094558.ME5_00682"/>
<dbReference type="OrthoDB" id="9809784at2"/>
<comment type="caution">
    <text evidence="2">The sequence shown here is derived from an EMBL/GenBank/DDBJ whole genome shotgun (WGS) entry which is preliminary data.</text>
</comment>
<dbReference type="SUPFAM" id="SSF55031">
    <property type="entry name" value="Bacterial exopeptidase dimerisation domain"/>
    <property type="match status" value="1"/>
</dbReference>
<reference evidence="2 3" key="1">
    <citation type="submission" date="2012-03" db="EMBL/GenBank/DDBJ databases">
        <title>The Genome Sequence of Bartonella tamiae Th239.</title>
        <authorList>
            <consortium name="The Broad Institute Genome Sequencing Platform"/>
            <consortium name="The Broad Institute Genome Sequencing Center for Infectious Disease"/>
            <person name="Feldgarden M."/>
            <person name="Kirby J."/>
            <person name="Kosoy M."/>
            <person name="Birtles R."/>
            <person name="Probert W.S."/>
            <person name="Chiaraviglio L."/>
            <person name="Young S.K."/>
            <person name="Zeng Q."/>
            <person name="Gargeya S."/>
            <person name="Fitzgerald M."/>
            <person name="Haas B."/>
            <person name="Abouelleil A."/>
            <person name="Alvarado L."/>
            <person name="Arachchi H.M."/>
            <person name="Berlin A."/>
            <person name="Chapman S.B."/>
            <person name="Gearin G."/>
            <person name="Goldberg J."/>
            <person name="Griggs A."/>
            <person name="Gujja S."/>
            <person name="Hansen M."/>
            <person name="Heiman D."/>
            <person name="Howarth C."/>
            <person name="Larimer J."/>
            <person name="Lui A."/>
            <person name="MacDonald P.J.P."/>
            <person name="McCowen C."/>
            <person name="Montmayeur A."/>
            <person name="Murphy C."/>
            <person name="Neiman D."/>
            <person name="Pearson M."/>
            <person name="Priest M."/>
            <person name="Roberts A."/>
            <person name="Saif S."/>
            <person name="Shea T."/>
            <person name="Sisk P."/>
            <person name="Stolte C."/>
            <person name="Sykes S."/>
            <person name="Wortman J."/>
            <person name="Nusbaum C."/>
            <person name="Birren B."/>
        </authorList>
    </citation>
    <scope>NUCLEOTIDE SEQUENCE [LARGE SCALE GENOMIC DNA]</scope>
    <source>
        <strain evidence="2 3">Th239</strain>
    </source>
</reference>
<keyword evidence="3" id="KW-1185">Reference proteome</keyword>
<dbReference type="Gene3D" id="3.30.70.360">
    <property type="match status" value="1"/>
</dbReference>
<sequence length="130" mass="15279">MRGDIDGAHGHASGDFGKGADTIHNTIKIIQSLDILEERWNDRKTDYLPFDRHPNRIHFNIGRIEGVEWPSSMSADCWFEVCIAIYPGQSRQKAYKKIRRFIFEQTATHTFLKNHFPRFHYKGILQKDIY</sequence>